<dbReference type="HAMAP" id="MF_00740">
    <property type="entry name" value="Phosphopentomut"/>
    <property type="match status" value="1"/>
</dbReference>
<feature type="binding site" evidence="6">
    <location>
        <position position="301"/>
    </location>
    <ligand>
        <name>Mn(2+)</name>
        <dbReference type="ChEBI" id="CHEBI:29035"/>
        <label>2</label>
    </ligand>
</feature>
<dbReference type="AlphaFoldDB" id="A0AAE9YV22"/>
<dbReference type="InterPro" id="IPR010045">
    <property type="entry name" value="DeoB"/>
</dbReference>
<dbReference type="EMBL" id="CP059735">
    <property type="protein sequence ID" value="WDE01353.1"/>
    <property type="molecule type" value="Genomic_DNA"/>
</dbReference>
<dbReference type="CDD" id="cd16009">
    <property type="entry name" value="PPM"/>
    <property type="match status" value="1"/>
</dbReference>
<keyword evidence="10" id="KW-1185">Reference proteome</keyword>
<evidence type="ECO:0000256" key="4">
    <source>
        <dbReference type="ARBA" id="ARBA00023211"/>
    </source>
</evidence>
<dbReference type="Gene3D" id="3.40.720.10">
    <property type="entry name" value="Alkaline Phosphatase, subunit A"/>
    <property type="match status" value="1"/>
</dbReference>
<proteinExistence type="inferred from homology"/>
<dbReference type="PIRSF" id="PIRSF001491">
    <property type="entry name" value="Ppentomutase"/>
    <property type="match status" value="1"/>
</dbReference>
<dbReference type="InterPro" id="IPR017850">
    <property type="entry name" value="Alkaline_phosphatase_core_sf"/>
</dbReference>
<dbReference type="NCBIfam" id="NF003766">
    <property type="entry name" value="PRK05362.1"/>
    <property type="match status" value="1"/>
</dbReference>
<dbReference type="NCBIfam" id="TIGR01696">
    <property type="entry name" value="deoB"/>
    <property type="match status" value="1"/>
</dbReference>
<evidence type="ECO:0000256" key="3">
    <source>
        <dbReference type="ARBA" id="ARBA00022723"/>
    </source>
</evidence>
<comment type="pathway">
    <text evidence="6">Carbohydrate degradation; 2-deoxy-D-ribose 1-phosphate degradation; D-glyceraldehyde 3-phosphate and acetaldehyde from 2-deoxy-alpha-D-ribose 1-phosphate: step 1/2.</text>
</comment>
<comment type="function">
    <text evidence="6">Isomerase that catalyzes the conversion of deoxy-ribose 1-phosphate (dRib-1-P) and ribose 1-phosphate (Rib-1-P) to deoxy-ribose 5-phosphate (dRib-5-P) and ribose 5-phosphate (Rib-5-P), respectively.</text>
</comment>
<feature type="domain" description="Metalloenzyme" evidence="8">
    <location>
        <begin position="3"/>
        <end position="389"/>
    </location>
</feature>
<dbReference type="KEGG" id="tact:SG35_012335"/>
<feature type="binding site" evidence="6">
    <location>
        <position position="338"/>
    </location>
    <ligand>
        <name>Mn(2+)</name>
        <dbReference type="ChEBI" id="CHEBI:29035"/>
        <label>1</label>
    </ligand>
</feature>
<organism evidence="9 10">
    <name type="scientific">Thalassomonas actiniarum</name>
    <dbReference type="NCBI Taxonomy" id="485447"/>
    <lineage>
        <taxon>Bacteria</taxon>
        <taxon>Pseudomonadati</taxon>
        <taxon>Pseudomonadota</taxon>
        <taxon>Gammaproteobacteria</taxon>
        <taxon>Alteromonadales</taxon>
        <taxon>Colwelliaceae</taxon>
        <taxon>Thalassomonas</taxon>
    </lineage>
</organism>
<sequence length="402" mass="44140">MARAIILVVDGFGLGSAPDAEQFGDVSANTFANLADAYFQEKGVPLNIPNLAALGLVKACEQASSRSFPYKGEAPSKGAYGYAAEISTGKDTPSGHWEMAGVPVLFDWGYFRDKENSFPQDLLEKIYQKTGIPAILGNCHASGTNIIADLGEEHIRTGTPICYTSADSVFQIAAHEEHFGLDNLYKYCEDVREVLEDMNIGRVIARPFVGTNSEDFERTGNRRDYSVLPPAPTVLDKMAEKGNVISVGKIADIFAHQGITEKTKASGLPALIDATISHLESADENSIIFTNLVNFDQDFGHRRDPVGYGEALEYLDVRLEDIYQQLRDDDILFLTSDHGCDPTWQGNDHTREYVPVIAYAKGMPSVPLGERSTFADLGQTIADMFDLEKMAYGKSFLANIRQ</sequence>
<keyword evidence="2 6" id="KW-0963">Cytoplasm</keyword>
<comment type="catalytic activity">
    <reaction evidence="6">
        <text>2-deoxy-alpha-D-ribose 1-phosphate = 2-deoxy-D-ribose 5-phosphate</text>
        <dbReference type="Rhea" id="RHEA:27658"/>
        <dbReference type="ChEBI" id="CHEBI:57259"/>
        <dbReference type="ChEBI" id="CHEBI:62877"/>
        <dbReference type="EC" id="5.4.2.7"/>
    </reaction>
</comment>
<dbReference type="GO" id="GO:0009117">
    <property type="term" value="P:nucleotide metabolic process"/>
    <property type="evidence" value="ECO:0007669"/>
    <property type="project" value="UniProtKB-UniRule"/>
</dbReference>
<gene>
    <name evidence="6" type="primary">deoB</name>
    <name evidence="9" type="ORF">SG35_012335</name>
</gene>
<comment type="catalytic activity">
    <reaction evidence="6">
        <text>alpha-D-ribose 1-phosphate = D-ribose 5-phosphate</text>
        <dbReference type="Rhea" id="RHEA:18793"/>
        <dbReference type="ChEBI" id="CHEBI:57720"/>
        <dbReference type="ChEBI" id="CHEBI:78346"/>
        <dbReference type="EC" id="5.4.2.7"/>
    </reaction>
</comment>
<feature type="binding site" evidence="6">
    <location>
        <position position="349"/>
    </location>
    <ligand>
        <name>Mn(2+)</name>
        <dbReference type="ChEBI" id="CHEBI:29035"/>
        <label>2</label>
    </ligand>
</feature>
<dbReference type="RefSeq" id="WP_044835185.1">
    <property type="nucleotide sequence ID" value="NZ_CP059735.1"/>
</dbReference>
<dbReference type="PANTHER" id="PTHR21110">
    <property type="entry name" value="PHOSPHOPENTOMUTASE"/>
    <property type="match status" value="1"/>
</dbReference>
<keyword evidence="3 6" id="KW-0479">Metal-binding</keyword>
<dbReference type="SUPFAM" id="SSF143856">
    <property type="entry name" value="DeoB insert domain-like"/>
    <property type="match status" value="1"/>
</dbReference>
<dbReference type="GO" id="GO:0000287">
    <property type="term" value="F:magnesium ion binding"/>
    <property type="evidence" value="ECO:0007669"/>
    <property type="project" value="UniProtKB-UniRule"/>
</dbReference>
<reference evidence="9 10" key="1">
    <citation type="journal article" date="2015" name="Genome Announc.">
        <title>Draft Genome Sequences of Marine Isolates of Thalassomonas viridans and Thalassomonas actiniarum.</title>
        <authorList>
            <person name="Olonade I."/>
            <person name="van Zyl L.J."/>
            <person name="Trindade M."/>
        </authorList>
    </citation>
    <scope>NUCLEOTIDE SEQUENCE [LARGE SCALE GENOMIC DNA]</scope>
    <source>
        <strain evidence="9 10">A5K-106</strain>
    </source>
</reference>
<dbReference type="InterPro" id="IPR024052">
    <property type="entry name" value="Phosphopentomutase_DeoB_cap_sf"/>
</dbReference>
<dbReference type="GO" id="GO:0043094">
    <property type="term" value="P:metabolic compound salvage"/>
    <property type="evidence" value="ECO:0007669"/>
    <property type="project" value="UniProtKB-UniRule"/>
</dbReference>
<evidence type="ECO:0000313" key="9">
    <source>
        <dbReference type="EMBL" id="WDE01353.1"/>
    </source>
</evidence>
<evidence type="ECO:0000256" key="5">
    <source>
        <dbReference type="ARBA" id="ARBA00023235"/>
    </source>
</evidence>
<feature type="binding site" evidence="6">
    <location>
        <position position="337"/>
    </location>
    <ligand>
        <name>Mn(2+)</name>
        <dbReference type="ChEBI" id="CHEBI:29035"/>
        <label>1</label>
    </ligand>
</feature>
<dbReference type="GO" id="GO:0030145">
    <property type="term" value="F:manganese ion binding"/>
    <property type="evidence" value="ECO:0007669"/>
    <property type="project" value="UniProtKB-UniRule"/>
</dbReference>
<dbReference type="FunFam" id="3.30.70.1250:FF:000001">
    <property type="entry name" value="Phosphopentomutase"/>
    <property type="match status" value="1"/>
</dbReference>
<dbReference type="GO" id="GO:0008973">
    <property type="term" value="F:phosphopentomutase activity"/>
    <property type="evidence" value="ECO:0007669"/>
    <property type="project" value="UniProtKB-UniRule"/>
</dbReference>
<evidence type="ECO:0000256" key="7">
    <source>
        <dbReference type="NCBIfam" id="TIGR01696"/>
    </source>
</evidence>
<keyword evidence="4 6" id="KW-0464">Manganese</keyword>
<dbReference type="InterPro" id="IPR006124">
    <property type="entry name" value="Metalloenzyme"/>
</dbReference>
<evidence type="ECO:0000256" key="2">
    <source>
        <dbReference type="ARBA" id="ARBA00022490"/>
    </source>
</evidence>
<comment type="cofactor">
    <cofactor evidence="6">
        <name>Mn(2+)</name>
        <dbReference type="ChEBI" id="CHEBI:29035"/>
    </cofactor>
    <text evidence="6">Binds 2 manganese ions.</text>
</comment>
<evidence type="ECO:0000256" key="6">
    <source>
        <dbReference type="HAMAP-Rule" id="MF_00740"/>
    </source>
</evidence>
<evidence type="ECO:0000259" key="8">
    <source>
        <dbReference type="Pfam" id="PF01676"/>
    </source>
</evidence>
<evidence type="ECO:0000313" key="10">
    <source>
        <dbReference type="Proteomes" id="UP000032568"/>
    </source>
</evidence>
<evidence type="ECO:0000256" key="1">
    <source>
        <dbReference type="ARBA" id="ARBA00010373"/>
    </source>
</evidence>
<protein>
    <recommendedName>
        <fullName evidence="6 7">Phosphopentomutase</fullName>
        <ecNumber evidence="6 7">5.4.2.7</ecNumber>
    </recommendedName>
    <alternativeName>
        <fullName evidence="6">Phosphodeoxyribomutase</fullName>
    </alternativeName>
</protein>
<dbReference type="GO" id="GO:0006018">
    <property type="term" value="P:2-deoxyribose 1-phosphate catabolic process"/>
    <property type="evidence" value="ECO:0007669"/>
    <property type="project" value="UniProtKB-UniRule"/>
</dbReference>
<dbReference type="Gene3D" id="3.30.70.1250">
    <property type="entry name" value="Phosphopentomutase"/>
    <property type="match status" value="1"/>
</dbReference>
<name>A0AAE9YV22_9GAMM</name>
<dbReference type="Proteomes" id="UP000032568">
    <property type="component" value="Chromosome"/>
</dbReference>
<feature type="binding site" evidence="6">
    <location>
        <position position="10"/>
    </location>
    <ligand>
        <name>Mn(2+)</name>
        <dbReference type="ChEBI" id="CHEBI:29035"/>
        <label>1</label>
    </ligand>
</feature>
<reference evidence="9 10" key="2">
    <citation type="journal article" date="2022" name="Mar. Drugs">
        <title>Bioassay-Guided Fractionation Leads to the Detection of Cholic Acid Generated by the Rare Thalassomonas sp.</title>
        <authorList>
            <person name="Pheiffer F."/>
            <person name="Schneider Y.K."/>
            <person name="Hansen E.H."/>
            <person name="Andersen J.H."/>
            <person name="Isaksson J."/>
            <person name="Busche T."/>
            <person name="R C."/>
            <person name="Kalinowski J."/>
            <person name="Zyl L.V."/>
            <person name="Trindade M."/>
        </authorList>
    </citation>
    <scope>NUCLEOTIDE SEQUENCE [LARGE SCALE GENOMIC DNA]</scope>
    <source>
        <strain evidence="9 10">A5K-106</strain>
    </source>
</reference>
<dbReference type="SUPFAM" id="SSF53649">
    <property type="entry name" value="Alkaline phosphatase-like"/>
    <property type="match status" value="1"/>
</dbReference>
<comment type="similarity">
    <text evidence="1 6">Belongs to the phosphopentomutase family.</text>
</comment>
<feature type="binding site" evidence="6">
    <location>
        <position position="296"/>
    </location>
    <ligand>
        <name>Mn(2+)</name>
        <dbReference type="ChEBI" id="CHEBI:29035"/>
        <label>2</label>
    </ligand>
</feature>
<accession>A0AAE9YV22</accession>
<dbReference type="Pfam" id="PF01676">
    <property type="entry name" value="Metalloenzyme"/>
    <property type="match status" value="1"/>
</dbReference>
<dbReference type="EC" id="5.4.2.7" evidence="6 7"/>
<keyword evidence="5 6" id="KW-0413">Isomerase</keyword>
<dbReference type="GO" id="GO:0005829">
    <property type="term" value="C:cytosol"/>
    <property type="evidence" value="ECO:0007669"/>
    <property type="project" value="TreeGrafter"/>
</dbReference>
<dbReference type="PANTHER" id="PTHR21110:SF0">
    <property type="entry name" value="PHOSPHOPENTOMUTASE"/>
    <property type="match status" value="1"/>
</dbReference>
<comment type="subcellular location">
    <subcellularLocation>
        <location evidence="6">Cytoplasm</location>
    </subcellularLocation>
</comment>